<evidence type="ECO:0000313" key="3">
    <source>
        <dbReference type="EMBL" id="MCQ4921580.1"/>
    </source>
</evidence>
<comment type="caution">
    <text evidence="3">The sequence shown here is derived from an EMBL/GenBank/DDBJ whole genome shotgun (WGS) entry which is preliminary data.</text>
</comment>
<dbReference type="Proteomes" id="UP001524478">
    <property type="component" value="Unassembled WGS sequence"/>
</dbReference>
<dbReference type="RefSeq" id="WP_216555517.1">
    <property type="nucleotide sequence ID" value="NZ_JAHLOH010000016.1"/>
</dbReference>
<keyword evidence="4" id="KW-1185">Reference proteome</keyword>
<proteinExistence type="inferred from homology"/>
<reference evidence="3 4" key="1">
    <citation type="submission" date="2022-06" db="EMBL/GenBank/DDBJ databases">
        <title>Isolation of gut microbiota from human fecal samples.</title>
        <authorList>
            <person name="Pamer E.G."/>
            <person name="Barat B."/>
            <person name="Waligurski E."/>
            <person name="Medina S."/>
            <person name="Paddock L."/>
            <person name="Mostad J."/>
        </authorList>
    </citation>
    <scope>NUCLEOTIDE SEQUENCE [LARGE SCALE GENOMIC DNA]</scope>
    <source>
        <strain evidence="3 4">DFI.7.95</strain>
    </source>
</reference>
<dbReference type="GO" id="GO:0016787">
    <property type="term" value="F:hydrolase activity"/>
    <property type="evidence" value="ECO:0007669"/>
    <property type="project" value="UniProtKB-KW"/>
</dbReference>
<protein>
    <submittedName>
        <fullName evidence="3">NUDIX hydrolase</fullName>
    </submittedName>
</protein>
<keyword evidence="3" id="KW-0378">Hydrolase</keyword>
<comment type="similarity">
    <text evidence="1">Belongs to the Nudix hydrolase family.</text>
</comment>
<organism evidence="3 4">
    <name type="scientific">Tissierella carlieri</name>
    <dbReference type="NCBI Taxonomy" id="689904"/>
    <lineage>
        <taxon>Bacteria</taxon>
        <taxon>Bacillati</taxon>
        <taxon>Bacillota</taxon>
        <taxon>Tissierellia</taxon>
        <taxon>Tissierellales</taxon>
        <taxon>Tissierellaceae</taxon>
        <taxon>Tissierella</taxon>
    </lineage>
</organism>
<sequence>MKIRKAVGAIVFQKNEYLLIHKVKSSNNNEEIIGHWDFPKGGVEELDKDLESAILRELKEETGSTNYRIINRFETKICFSFPKAHKYDSQETVMFYVEYLGNREDLKPRDKEIDIVRFFDKDELIGALYHEETHKFLNEVFNKI</sequence>
<evidence type="ECO:0000259" key="2">
    <source>
        <dbReference type="PROSITE" id="PS51462"/>
    </source>
</evidence>
<dbReference type="InterPro" id="IPR000086">
    <property type="entry name" value="NUDIX_hydrolase_dom"/>
</dbReference>
<feature type="domain" description="Nudix hydrolase" evidence="2">
    <location>
        <begin position="2"/>
        <end position="142"/>
    </location>
</feature>
<dbReference type="EMBL" id="JANGAC010000001">
    <property type="protein sequence ID" value="MCQ4921580.1"/>
    <property type="molecule type" value="Genomic_DNA"/>
</dbReference>
<dbReference type="Pfam" id="PF00293">
    <property type="entry name" value="NUDIX"/>
    <property type="match status" value="1"/>
</dbReference>
<evidence type="ECO:0000313" key="4">
    <source>
        <dbReference type="Proteomes" id="UP001524478"/>
    </source>
</evidence>
<evidence type="ECO:0000256" key="1">
    <source>
        <dbReference type="ARBA" id="ARBA00005582"/>
    </source>
</evidence>
<dbReference type="PANTHER" id="PTHR43736">
    <property type="entry name" value="ADP-RIBOSE PYROPHOSPHATASE"/>
    <property type="match status" value="1"/>
</dbReference>
<dbReference type="PROSITE" id="PS51462">
    <property type="entry name" value="NUDIX"/>
    <property type="match status" value="1"/>
</dbReference>
<name>A0ABT1S534_9FIRM</name>
<gene>
    <name evidence="3" type="ORF">NE686_00660</name>
</gene>
<dbReference type="PANTHER" id="PTHR43736:SF1">
    <property type="entry name" value="DIHYDRONEOPTERIN TRIPHOSPHATE DIPHOSPHATASE"/>
    <property type="match status" value="1"/>
</dbReference>
<accession>A0ABT1S534</accession>